<dbReference type="Proteomes" id="UP000245466">
    <property type="component" value="Unassembled WGS sequence"/>
</dbReference>
<reference evidence="1 2" key="1">
    <citation type="submission" date="2018-04" db="EMBL/GenBank/DDBJ databases">
        <title>Genomic Encyclopedia of Type Strains, Phase IV (KMG-IV): sequencing the most valuable type-strain genomes for metagenomic binning, comparative biology and taxonomic classification.</title>
        <authorList>
            <person name="Goeker M."/>
        </authorList>
    </citation>
    <scope>NUCLEOTIDE SEQUENCE [LARGE SCALE GENOMIC DNA]</scope>
    <source>
        <strain evidence="1 2">DSM 100231</strain>
    </source>
</reference>
<dbReference type="OrthoDB" id="1116389at2"/>
<accession>A0A2U1AJZ4</accession>
<organism evidence="1 2">
    <name type="scientific">Pontibacter virosus</name>
    <dbReference type="NCBI Taxonomy" id="1765052"/>
    <lineage>
        <taxon>Bacteria</taxon>
        <taxon>Pseudomonadati</taxon>
        <taxon>Bacteroidota</taxon>
        <taxon>Cytophagia</taxon>
        <taxon>Cytophagales</taxon>
        <taxon>Hymenobacteraceae</taxon>
        <taxon>Pontibacter</taxon>
    </lineage>
</organism>
<keyword evidence="1" id="KW-0808">Transferase</keyword>
<dbReference type="InterPro" id="IPR050194">
    <property type="entry name" value="Glycosyltransferase_grp1"/>
</dbReference>
<dbReference type="EMBL" id="QEKI01000024">
    <property type="protein sequence ID" value="PVY36667.1"/>
    <property type="molecule type" value="Genomic_DNA"/>
</dbReference>
<dbReference type="PANTHER" id="PTHR45947:SF3">
    <property type="entry name" value="SULFOQUINOVOSYL TRANSFERASE SQD2"/>
    <property type="match status" value="1"/>
</dbReference>
<dbReference type="RefSeq" id="WP_116545407.1">
    <property type="nucleotide sequence ID" value="NZ_QEKI01000024.1"/>
</dbReference>
<evidence type="ECO:0000313" key="2">
    <source>
        <dbReference type="Proteomes" id="UP000245466"/>
    </source>
</evidence>
<keyword evidence="2" id="KW-1185">Reference proteome</keyword>
<dbReference type="GO" id="GO:0016757">
    <property type="term" value="F:glycosyltransferase activity"/>
    <property type="evidence" value="ECO:0007669"/>
    <property type="project" value="TreeGrafter"/>
</dbReference>
<sequence>MAKFIFYDDKLINILLKEELPSGGAAVQAYGWIQGLLASTQDVYLLTEPKSDRILKDECFKIKIIEDYDPSKGIKWIRWAYYRIPHIYNTLRYIKPDFVYKSIPTWHSSILAVICYLLNIQFIQRVSNDFLVDDRFYTKYSQTHRLFQNIAFKLSSFILCQNEYQYRIIKYKFPNKVVHKISNPIVLESSNYLDEGKQDSYIAWLGLFQYQKNLKLLYHIATNLANQTFLIAGKEGSKVDTETIEYLTKLRELPNVKFIGFLQRHEVLPFLAKSKYLLNTSRYEGFSNTFLEAMATGTPILTTEQVNPDSIISDHRLGIIYEDPQHLNQKLNEITPTAYEALSKRVTDYVKHNHDYLILTNRLLNLLKTDQTAS</sequence>
<comment type="caution">
    <text evidence="1">The sequence shown here is derived from an EMBL/GenBank/DDBJ whole genome shotgun (WGS) entry which is preliminary data.</text>
</comment>
<dbReference type="CDD" id="cd03801">
    <property type="entry name" value="GT4_PimA-like"/>
    <property type="match status" value="1"/>
</dbReference>
<proteinExistence type="predicted"/>
<protein>
    <submittedName>
        <fullName evidence="1">Glycosyltransferase involved in cell wall biosynthesis</fullName>
    </submittedName>
</protein>
<evidence type="ECO:0000313" key="1">
    <source>
        <dbReference type="EMBL" id="PVY36667.1"/>
    </source>
</evidence>
<dbReference type="PANTHER" id="PTHR45947">
    <property type="entry name" value="SULFOQUINOVOSYL TRANSFERASE SQD2"/>
    <property type="match status" value="1"/>
</dbReference>
<gene>
    <name evidence="1" type="ORF">C8E01_12423</name>
</gene>
<name>A0A2U1AJZ4_9BACT</name>
<dbReference type="SUPFAM" id="SSF53756">
    <property type="entry name" value="UDP-Glycosyltransferase/glycogen phosphorylase"/>
    <property type="match status" value="1"/>
</dbReference>
<dbReference type="Gene3D" id="3.40.50.2000">
    <property type="entry name" value="Glycogen Phosphorylase B"/>
    <property type="match status" value="2"/>
</dbReference>
<dbReference type="AlphaFoldDB" id="A0A2U1AJZ4"/>
<dbReference type="Pfam" id="PF13692">
    <property type="entry name" value="Glyco_trans_1_4"/>
    <property type="match status" value="1"/>
</dbReference>